<dbReference type="InterPro" id="IPR029058">
    <property type="entry name" value="AB_hydrolase_fold"/>
</dbReference>
<dbReference type="Pfam" id="PF00450">
    <property type="entry name" value="Peptidase_S10"/>
    <property type="match status" value="1"/>
</dbReference>
<evidence type="ECO:0000256" key="3">
    <source>
        <dbReference type="ARBA" id="ARBA00022670"/>
    </source>
</evidence>
<feature type="compositionally biased region" description="Polar residues" evidence="6">
    <location>
        <begin position="13"/>
        <end position="28"/>
    </location>
</feature>
<evidence type="ECO:0000256" key="4">
    <source>
        <dbReference type="ARBA" id="ARBA00022801"/>
    </source>
</evidence>
<keyword evidence="5" id="KW-0325">Glycoprotein</keyword>
<evidence type="ECO:0000256" key="5">
    <source>
        <dbReference type="ARBA" id="ARBA00023180"/>
    </source>
</evidence>
<sequence>VIARVPQSPGRDTLSTHNSTAKTKNLQNGGVLCPHSVGRQTFGYSQVSSKNKYFYAIIEADENPSTAPTFIHLAGGPGISAMDPLLVLNGPCLIQKDGGGLDANPYSWTRKANGIWIDAPGTTGFSLGPIETTLAEYMNDLFNLLLDVFRKYPHLNHNVHLVGFSSYSSTAVLLASKIILPFKSAIDLKGVMIVSAMVGPSYVYQGCLQMAKDKKLVSQTVLKKMTTDIKSCVNLVAKCKPAKPGGEPGPAACSAAQDACDTAAILPVFMMLCTFAGPPVNELVDSVRRKKESKTFEWDLTLFNAYDIRVRAGNEAKYYRFLPGNPTDFYNSKDVQTKLGVSKAWKPLDKEVLAHFIKYAAFDVTFAVNQVLDAGLKVMVVSGDSDFITNGIGALNWMLSLKGTKSYGEKLKAVRPVPISYADGPLGNIRRLVYSNGAKIAFLNVTGGCHDMIFNQPSGMQQAFQDYLAGKLW</sequence>
<dbReference type="AlphaFoldDB" id="A0A7J6KUR4"/>
<reference evidence="7 8" key="1">
    <citation type="submission" date="2020-04" db="EMBL/GenBank/DDBJ databases">
        <title>Perkinsus chesapeaki whole genome sequence.</title>
        <authorList>
            <person name="Bogema D.R."/>
        </authorList>
    </citation>
    <scope>NUCLEOTIDE SEQUENCE [LARGE SCALE GENOMIC DNA]</scope>
    <source>
        <strain evidence="7">ATCC PRA-425</strain>
    </source>
</reference>
<keyword evidence="8" id="KW-1185">Reference proteome</keyword>
<dbReference type="Gene3D" id="3.40.50.1820">
    <property type="entry name" value="alpha/beta hydrolase"/>
    <property type="match status" value="1"/>
</dbReference>
<dbReference type="InterPro" id="IPR001563">
    <property type="entry name" value="Peptidase_S10"/>
</dbReference>
<dbReference type="SUPFAM" id="SSF53474">
    <property type="entry name" value="alpha/beta-Hydrolases"/>
    <property type="match status" value="1"/>
</dbReference>
<feature type="non-terminal residue" evidence="7">
    <location>
        <position position="1"/>
    </location>
</feature>
<organism evidence="7 8">
    <name type="scientific">Perkinsus chesapeaki</name>
    <name type="common">Clam parasite</name>
    <name type="synonym">Perkinsus andrewsi</name>
    <dbReference type="NCBI Taxonomy" id="330153"/>
    <lineage>
        <taxon>Eukaryota</taxon>
        <taxon>Sar</taxon>
        <taxon>Alveolata</taxon>
        <taxon>Perkinsozoa</taxon>
        <taxon>Perkinsea</taxon>
        <taxon>Perkinsida</taxon>
        <taxon>Perkinsidae</taxon>
        <taxon>Perkinsus</taxon>
    </lineage>
</organism>
<dbReference type="PANTHER" id="PTHR11802:SF113">
    <property type="entry name" value="SERINE CARBOXYPEPTIDASE CTSA-4.1"/>
    <property type="match status" value="1"/>
</dbReference>
<keyword evidence="3" id="KW-0645">Protease</keyword>
<evidence type="ECO:0000313" key="8">
    <source>
        <dbReference type="Proteomes" id="UP000591131"/>
    </source>
</evidence>
<feature type="region of interest" description="Disordered" evidence="6">
    <location>
        <begin position="1"/>
        <end position="30"/>
    </location>
</feature>
<evidence type="ECO:0000313" key="7">
    <source>
        <dbReference type="EMBL" id="KAF4650737.1"/>
    </source>
</evidence>
<dbReference type="PANTHER" id="PTHR11802">
    <property type="entry name" value="SERINE PROTEASE FAMILY S10 SERINE CARBOXYPEPTIDASE"/>
    <property type="match status" value="1"/>
</dbReference>
<evidence type="ECO:0000256" key="6">
    <source>
        <dbReference type="SAM" id="MobiDB-lite"/>
    </source>
</evidence>
<comment type="caution">
    <text evidence="7">The sequence shown here is derived from an EMBL/GenBank/DDBJ whole genome shotgun (WGS) entry which is preliminary data.</text>
</comment>
<dbReference type="GO" id="GO:0006508">
    <property type="term" value="P:proteolysis"/>
    <property type="evidence" value="ECO:0007669"/>
    <property type="project" value="UniProtKB-KW"/>
</dbReference>
<dbReference type="EMBL" id="JAAPAO010001191">
    <property type="protein sequence ID" value="KAF4650737.1"/>
    <property type="molecule type" value="Genomic_DNA"/>
</dbReference>
<accession>A0A7J6KUR4</accession>
<dbReference type="Proteomes" id="UP000591131">
    <property type="component" value="Unassembled WGS sequence"/>
</dbReference>
<evidence type="ECO:0000256" key="2">
    <source>
        <dbReference type="ARBA" id="ARBA00022645"/>
    </source>
</evidence>
<keyword evidence="2" id="KW-0121">Carboxypeptidase</keyword>
<name>A0A7J6KUR4_PERCH</name>
<evidence type="ECO:0000256" key="1">
    <source>
        <dbReference type="ARBA" id="ARBA00009431"/>
    </source>
</evidence>
<keyword evidence="4" id="KW-0378">Hydrolase</keyword>
<protein>
    <recommendedName>
        <fullName evidence="9">Thymus-specific serine protease</fullName>
    </recommendedName>
</protein>
<evidence type="ECO:0008006" key="9">
    <source>
        <dbReference type="Google" id="ProtNLM"/>
    </source>
</evidence>
<gene>
    <name evidence="7" type="ORF">FOL47_000896</name>
</gene>
<dbReference type="OrthoDB" id="443318at2759"/>
<proteinExistence type="inferred from homology"/>
<dbReference type="GO" id="GO:0004185">
    <property type="term" value="F:serine-type carboxypeptidase activity"/>
    <property type="evidence" value="ECO:0007669"/>
    <property type="project" value="InterPro"/>
</dbReference>
<comment type="similarity">
    <text evidence="1">Belongs to the peptidase S10 family.</text>
</comment>